<dbReference type="PANTHER" id="PTHR46310:SF7">
    <property type="entry name" value="AMIDASE 1"/>
    <property type="match status" value="1"/>
</dbReference>
<dbReference type="InterPro" id="IPR023631">
    <property type="entry name" value="Amidase_dom"/>
</dbReference>
<dbReference type="SUPFAM" id="SSF75304">
    <property type="entry name" value="Amidase signature (AS) enzymes"/>
    <property type="match status" value="1"/>
</dbReference>
<keyword evidence="3" id="KW-1185">Reference proteome</keyword>
<evidence type="ECO:0000313" key="2">
    <source>
        <dbReference type="EMBL" id="QVI20242.1"/>
    </source>
</evidence>
<dbReference type="EMBL" id="CP074371">
    <property type="protein sequence ID" value="QVI20242.1"/>
    <property type="molecule type" value="Genomic_DNA"/>
</dbReference>
<evidence type="ECO:0000259" key="1">
    <source>
        <dbReference type="Pfam" id="PF01425"/>
    </source>
</evidence>
<gene>
    <name evidence="2" type="ORF">KHQ06_29140</name>
</gene>
<sequence length="396" mass="40690">MTAARAMPDPVADNRVWRERGTPLVPASGDGPLSGHTVAVKDLYAVAGYPLGGGVPEFLGEPEHVHAAVVSQLLASGADVAGIAHTDEFAYSITGGNGRYGMPINPAAPQRIPGGSSSGSAVAVAGGEATIGLGTDTAGSIRVPAAYQGLWGIRTSHGCISTTGVLPLAESFDTVGWITRDLETLRAVAECLLPEQDAAPAELVVDRSLCAVADDELAAVSLDAAARLGAVDHDMNADLDGWFSAFRVVQAFEAWRNHGEWITLHPGALESEVAQRFEVASTVTTEQANDARGVLREAADALRAALSGRILVLPTTATLAPPRTALAGALESGRARTLHLTCLASIVGGPAVSFPLPGVRGIPSGLCLVGAAGMDRSLLSTIAEKGCDTGHFGFPW</sequence>
<dbReference type="PANTHER" id="PTHR46310">
    <property type="entry name" value="AMIDASE 1"/>
    <property type="match status" value="1"/>
</dbReference>
<organism evidence="2 3">
    <name type="scientific">Nocardia tengchongensis</name>
    <dbReference type="NCBI Taxonomy" id="2055889"/>
    <lineage>
        <taxon>Bacteria</taxon>
        <taxon>Bacillati</taxon>
        <taxon>Actinomycetota</taxon>
        <taxon>Actinomycetes</taxon>
        <taxon>Mycobacteriales</taxon>
        <taxon>Nocardiaceae</taxon>
        <taxon>Nocardia</taxon>
    </lineage>
</organism>
<protein>
    <submittedName>
        <fullName evidence="2">Glutamyl-tRNA amidotransferase</fullName>
    </submittedName>
</protein>
<accession>A0ABX8CJU6</accession>
<dbReference type="Proteomes" id="UP000683310">
    <property type="component" value="Chromosome"/>
</dbReference>
<dbReference type="PROSITE" id="PS00571">
    <property type="entry name" value="AMIDASES"/>
    <property type="match status" value="1"/>
</dbReference>
<name>A0ABX8CJU6_9NOCA</name>
<evidence type="ECO:0000313" key="3">
    <source>
        <dbReference type="Proteomes" id="UP000683310"/>
    </source>
</evidence>
<reference evidence="2 3" key="1">
    <citation type="submission" date="2021-04" db="EMBL/GenBank/DDBJ databases">
        <title>Nocardia tengchongensis.</title>
        <authorList>
            <person name="Zhuang k."/>
            <person name="Ran Y."/>
            <person name="Li W."/>
        </authorList>
    </citation>
    <scope>NUCLEOTIDE SEQUENCE [LARGE SCALE GENOMIC DNA]</scope>
    <source>
        <strain evidence="2 3">CFH S0057</strain>
    </source>
</reference>
<dbReference type="Pfam" id="PF01425">
    <property type="entry name" value="Amidase"/>
    <property type="match status" value="1"/>
</dbReference>
<dbReference type="InterPro" id="IPR020556">
    <property type="entry name" value="Amidase_CS"/>
</dbReference>
<dbReference type="Gene3D" id="3.90.1300.10">
    <property type="entry name" value="Amidase signature (AS) domain"/>
    <property type="match status" value="1"/>
</dbReference>
<proteinExistence type="predicted"/>
<dbReference type="InterPro" id="IPR036928">
    <property type="entry name" value="AS_sf"/>
</dbReference>
<feature type="domain" description="Amidase" evidence="1">
    <location>
        <begin position="30"/>
        <end position="236"/>
    </location>
</feature>